<dbReference type="Gene3D" id="2.40.170.20">
    <property type="entry name" value="TonB-dependent receptor, beta-barrel domain"/>
    <property type="match status" value="1"/>
</dbReference>
<feature type="domain" description="TonB-dependent receptor-like beta-barrel" evidence="12">
    <location>
        <begin position="296"/>
        <end position="697"/>
    </location>
</feature>
<dbReference type="AlphaFoldDB" id="A0A7Y6Q833"/>
<dbReference type="PROSITE" id="PS52016">
    <property type="entry name" value="TONB_DEPENDENT_REC_3"/>
    <property type="match status" value="1"/>
</dbReference>
<keyword evidence="9 10" id="KW-0998">Cell outer membrane</keyword>
<keyword evidence="15" id="KW-1185">Reference proteome</keyword>
<reference evidence="14 15" key="1">
    <citation type="submission" date="2020-06" db="EMBL/GenBank/DDBJ databases">
        <authorList>
            <person name="Grouzdev D.S."/>
        </authorList>
    </citation>
    <scope>NUCLEOTIDE SEQUENCE [LARGE SCALE GENOMIC DNA]</scope>
    <source>
        <strain evidence="14 15">HO-A22</strain>
    </source>
</reference>
<dbReference type="SUPFAM" id="SSF56935">
    <property type="entry name" value="Porins"/>
    <property type="match status" value="1"/>
</dbReference>
<dbReference type="GO" id="GO:0015344">
    <property type="term" value="F:siderophore uptake transmembrane transporter activity"/>
    <property type="evidence" value="ECO:0007669"/>
    <property type="project" value="TreeGrafter"/>
</dbReference>
<dbReference type="InterPro" id="IPR000531">
    <property type="entry name" value="Beta-barrel_TonB"/>
</dbReference>
<proteinExistence type="inferred from homology"/>
<evidence type="ECO:0000259" key="13">
    <source>
        <dbReference type="Pfam" id="PF07715"/>
    </source>
</evidence>
<feature type="domain" description="TonB-dependent receptor plug" evidence="13">
    <location>
        <begin position="81"/>
        <end position="190"/>
    </location>
</feature>
<keyword evidence="8 10" id="KW-0472">Membrane</keyword>
<evidence type="ECO:0000256" key="8">
    <source>
        <dbReference type="ARBA" id="ARBA00023136"/>
    </source>
</evidence>
<evidence type="ECO:0000256" key="2">
    <source>
        <dbReference type="ARBA" id="ARBA00022448"/>
    </source>
</evidence>
<keyword evidence="2 10" id="KW-0813">Transport</keyword>
<evidence type="ECO:0000259" key="12">
    <source>
        <dbReference type="Pfam" id="PF00593"/>
    </source>
</evidence>
<keyword evidence="14" id="KW-0675">Receptor</keyword>
<sequence length="724" mass="79646">MSIEARGLVDKGTERHTFALPVGRKSAQRSSERRRHFVYACLAGAALTVPMEAQAQKAKDKEKDTELEQIVVTATGFEQNVKDAPASITVVTGEELEKGSFRDLTDALRDAQGVAVTGVANERDIFIRGLPGSYTLILVDGKRQSTRDARTNGNSGFEQSFVPPAAAIERIEIVRGPMSSLYGSDAMGGVINIITRKVSDTWNGSITTDATVQQHQRYGNSGQLSFYANGPILKDTLGMQIWGRGLKRGEDKFLSGITGAREHDLTARLAYTPNEDHDFYLEGGTARLRREANVGKTIETGPRAVSTYNDNDRDHWSFSHTGRWGPTTSDFSILQEWAERRNYNYNAAQGRFEKQARAPEVRNTVIDGKFTTPFDLGGSHTLVTGGQFFEARLSDQNPGRRTGLTEKFSATQWALFAEDEWRMIDTFALTGGLRLDHHEEYGYHLSPRLYGVWNATDSLTVKGGISTGFRAPDIRSIAPGYAYTTGGGGCSYGPAGTCGVIIADPNLKAESSTSYEIGAVWDNGDVILGGTYFYTDFKDKISNSLVLDAAGNPVRWSEDPNYRLWYNYNIDDAVIQGVELTATWNATADLTLRGSYTYTQSEQMTGTYAGFPLARTPEHMANLRADWFTPVEGLEAWASVNYHGEEIAAGARIGTNGKPVTINGQQGRKYDAYTTVDIGTKYALGEGLTLNAAVYNLLDKTVEQTDFNTVMEGRRFWMSLTATF</sequence>
<organism evidence="14 15">
    <name type="scientific">Ensifer oleiphilus</name>
    <dbReference type="NCBI Taxonomy" id="2742698"/>
    <lineage>
        <taxon>Bacteria</taxon>
        <taxon>Pseudomonadati</taxon>
        <taxon>Pseudomonadota</taxon>
        <taxon>Alphaproteobacteria</taxon>
        <taxon>Hyphomicrobiales</taxon>
        <taxon>Rhizobiaceae</taxon>
        <taxon>Sinorhizobium/Ensifer group</taxon>
        <taxon>Ensifer</taxon>
    </lineage>
</organism>
<comment type="similarity">
    <text evidence="10 11">Belongs to the TonB-dependent receptor family.</text>
</comment>
<dbReference type="InterPro" id="IPR012910">
    <property type="entry name" value="Plug_dom"/>
</dbReference>
<dbReference type="InterPro" id="IPR037066">
    <property type="entry name" value="Plug_dom_sf"/>
</dbReference>
<dbReference type="GO" id="GO:0009279">
    <property type="term" value="C:cell outer membrane"/>
    <property type="evidence" value="ECO:0007669"/>
    <property type="project" value="UniProtKB-SubCell"/>
</dbReference>
<dbReference type="EMBL" id="JABWDU010000004">
    <property type="protein sequence ID" value="NVD40751.1"/>
    <property type="molecule type" value="Genomic_DNA"/>
</dbReference>
<protein>
    <submittedName>
        <fullName evidence="14">TonB-dependent receptor</fullName>
    </submittedName>
</protein>
<keyword evidence="3 10" id="KW-1134">Transmembrane beta strand</keyword>
<dbReference type="CDD" id="cd01347">
    <property type="entry name" value="ligand_gated_channel"/>
    <property type="match status" value="1"/>
</dbReference>
<evidence type="ECO:0000256" key="9">
    <source>
        <dbReference type="ARBA" id="ARBA00023237"/>
    </source>
</evidence>
<keyword evidence="6" id="KW-0406">Ion transport</keyword>
<dbReference type="Pfam" id="PF00593">
    <property type="entry name" value="TonB_dep_Rec_b-barrel"/>
    <property type="match status" value="1"/>
</dbReference>
<evidence type="ECO:0000256" key="6">
    <source>
        <dbReference type="ARBA" id="ARBA00023065"/>
    </source>
</evidence>
<name>A0A7Y6Q833_9HYPH</name>
<evidence type="ECO:0000313" key="15">
    <source>
        <dbReference type="Proteomes" id="UP000520198"/>
    </source>
</evidence>
<keyword evidence="4 10" id="KW-0812">Transmembrane</keyword>
<evidence type="ECO:0000313" key="14">
    <source>
        <dbReference type="EMBL" id="NVD40751.1"/>
    </source>
</evidence>
<accession>A0A7Y6Q833</accession>
<dbReference type="InterPro" id="IPR039426">
    <property type="entry name" value="TonB-dep_rcpt-like"/>
</dbReference>
<evidence type="ECO:0000256" key="5">
    <source>
        <dbReference type="ARBA" id="ARBA00022729"/>
    </source>
</evidence>
<dbReference type="Pfam" id="PF07715">
    <property type="entry name" value="Plug"/>
    <property type="match status" value="1"/>
</dbReference>
<dbReference type="PANTHER" id="PTHR30069">
    <property type="entry name" value="TONB-DEPENDENT OUTER MEMBRANE RECEPTOR"/>
    <property type="match status" value="1"/>
</dbReference>
<gene>
    <name evidence="14" type="ORF">HT585_17920</name>
</gene>
<evidence type="ECO:0000256" key="11">
    <source>
        <dbReference type="RuleBase" id="RU003357"/>
    </source>
</evidence>
<evidence type="ECO:0000256" key="1">
    <source>
        <dbReference type="ARBA" id="ARBA00004571"/>
    </source>
</evidence>
<comment type="subcellular location">
    <subcellularLocation>
        <location evidence="1 10">Cell outer membrane</location>
        <topology evidence="1 10">Multi-pass membrane protein</topology>
    </subcellularLocation>
</comment>
<dbReference type="Gene3D" id="2.170.130.10">
    <property type="entry name" value="TonB-dependent receptor, plug domain"/>
    <property type="match status" value="1"/>
</dbReference>
<keyword evidence="7 11" id="KW-0798">TonB box</keyword>
<evidence type="ECO:0000256" key="4">
    <source>
        <dbReference type="ARBA" id="ARBA00022692"/>
    </source>
</evidence>
<dbReference type="GO" id="GO:0044718">
    <property type="term" value="P:siderophore transmembrane transport"/>
    <property type="evidence" value="ECO:0007669"/>
    <property type="project" value="TreeGrafter"/>
</dbReference>
<dbReference type="PANTHER" id="PTHR30069:SF53">
    <property type="entry name" value="COLICIN I RECEPTOR-RELATED"/>
    <property type="match status" value="1"/>
</dbReference>
<comment type="caution">
    <text evidence="14">The sequence shown here is derived from an EMBL/GenBank/DDBJ whole genome shotgun (WGS) entry which is preliminary data.</text>
</comment>
<dbReference type="InterPro" id="IPR036942">
    <property type="entry name" value="Beta-barrel_TonB_sf"/>
</dbReference>
<dbReference type="Proteomes" id="UP000520198">
    <property type="component" value="Unassembled WGS sequence"/>
</dbReference>
<keyword evidence="5" id="KW-0732">Signal</keyword>
<evidence type="ECO:0000256" key="3">
    <source>
        <dbReference type="ARBA" id="ARBA00022452"/>
    </source>
</evidence>
<evidence type="ECO:0000256" key="10">
    <source>
        <dbReference type="PROSITE-ProRule" id="PRU01360"/>
    </source>
</evidence>
<evidence type="ECO:0000256" key="7">
    <source>
        <dbReference type="ARBA" id="ARBA00023077"/>
    </source>
</evidence>